<gene>
    <name evidence="2" type="ORF">M430DRAFT_270367</name>
</gene>
<accession>A0A2T3AV90</accession>
<reference evidence="2 3" key="1">
    <citation type="journal article" date="2018" name="New Phytol.">
        <title>Comparative genomics and transcriptomics depict ericoid mycorrhizal fungi as versatile saprotrophs and plant mutualists.</title>
        <authorList>
            <person name="Martino E."/>
            <person name="Morin E."/>
            <person name="Grelet G.A."/>
            <person name="Kuo A."/>
            <person name="Kohler A."/>
            <person name="Daghino S."/>
            <person name="Barry K.W."/>
            <person name="Cichocki N."/>
            <person name="Clum A."/>
            <person name="Dockter R.B."/>
            <person name="Hainaut M."/>
            <person name="Kuo R.C."/>
            <person name="LaButti K."/>
            <person name="Lindahl B.D."/>
            <person name="Lindquist E.A."/>
            <person name="Lipzen A."/>
            <person name="Khouja H.R."/>
            <person name="Magnuson J."/>
            <person name="Murat C."/>
            <person name="Ohm R.A."/>
            <person name="Singer S.W."/>
            <person name="Spatafora J.W."/>
            <person name="Wang M."/>
            <person name="Veneault-Fourrey C."/>
            <person name="Henrissat B."/>
            <person name="Grigoriev I.V."/>
            <person name="Martin F.M."/>
            <person name="Perotto S."/>
        </authorList>
    </citation>
    <scope>NUCLEOTIDE SEQUENCE [LARGE SCALE GENOMIC DNA]</scope>
    <source>
        <strain evidence="2 3">ATCC 22711</strain>
    </source>
</reference>
<evidence type="ECO:0000256" key="1">
    <source>
        <dbReference type="SAM" id="MobiDB-lite"/>
    </source>
</evidence>
<dbReference type="AlphaFoldDB" id="A0A2T3AV90"/>
<feature type="compositionally biased region" description="Basic and acidic residues" evidence="1">
    <location>
        <begin position="120"/>
        <end position="129"/>
    </location>
</feature>
<dbReference type="EMBL" id="KZ679015">
    <property type="protein sequence ID" value="PSS12587.1"/>
    <property type="molecule type" value="Genomic_DNA"/>
</dbReference>
<feature type="region of interest" description="Disordered" evidence="1">
    <location>
        <begin position="97"/>
        <end position="158"/>
    </location>
</feature>
<dbReference type="RefSeq" id="XP_024718585.1">
    <property type="nucleotide sequence ID" value="XM_024865508.1"/>
</dbReference>
<sequence>MTSENRLDLRPLHDALDQALFSLQPQIGELYSSLLATLSQPQHDTASRLQSVKMDSETRLALHHLKEDLEKELFILHPRTRSRLNSRLLAAQDALLNDRSSEPNTPSMADCNPSQTQRSAMEKAKEPTSKHNRATQRLGPGHTPHWEKSMMQEREDSEDTISYESNFDDYSDTDQTMSKHIMPKGQVYTHTKAHTKDMAVSYAPNAKLEFPQKTNISPHKPSMDHTTEVSDLPGVPRWFPARIKRILNDDGCPDALPFKFMDKLTRYRAWLEALRRRRWKQYLRAGKARWQLSIALQKLRQRPASTTAAFYQHRLRQQKKWKEKALRAMKKLDVVIEGTNYLDKTMSAIFKVEREVYEKYLG</sequence>
<dbReference type="Proteomes" id="UP000241818">
    <property type="component" value="Unassembled WGS sequence"/>
</dbReference>
<protein>
    <submittedName>
        <fullName evidence="2">Uncharacterized protein</fullName>
    </submittedName>
</protein>
<evidence type="ECO:0000313" key="2">
    <source>
        <dbReference type="EMBL" id="PSS12587.1"/>
    </source>
</evidence>
<dbReference type="GeneID" id="36573589"/>
<organism evidence="2 3">
    <name type="scientific">Amorphotheca resinae ATCC 22711</name>
    <dbReference type="NCBI Taxonomy" id="857342"/>
    <lineage>
        <taxon>Eukaryota</taxon>
        <taxon>Fungi</taxon>
        <taxon>Dikarya</taxon>
        <taxon>Ascomycota</taxon>
        <taxon>Pezizomycotina</taxon>
        <taxon>Leotiomycetes</taxon>
        <taxon>Helotiales</taxon>
        <taxon>Amorphothecaceae</taxon>
        <taxon>Amorphotheca</taxon>
    </lineage>
</organism>
<keyword evidence="3" id="KW-1185">Reference proteome</keyword>
<dbReference type="OrthoDB" id="3546531at2759"/>
<feature type="compositionally biased region" description="Polar residues" evidence="1">
    <location>
        <begin position="102"/>
        <end position="119"/>
    </location>
</feature>
<name>A0A2T3AV90_AMORE</name>
<dbReference type="InParanoid" id="A0A2T3AV90"/>
<feature type="compositionally biased region" description="Basic and acidic residues" evidence="1">
    <location>
        <begin position="144"/>
        <end position="154"/>
    </location>
</feature>
<proteinExistence type="predicted"/>
<evidence type="ECO:0000313" key="3">
    <source>
        <dbReference type="Proteomes" id="UP000241818"/>
    </source>
</evidence>